<feature type="compositionally biased region" description="Low complexity" evidence="1">
    <location>
        <begin position="106"/>
        <end position="117"/>
    </location>
</feature>
<accession>A0ABR1JIZ4</accession>
<evidence type="ECO:0000313" key="2">
    <source>
        <dbReference type="EMBL" id="KAK7462389.1"/>
    </source>
</evidence>
<proteinExistence type="predicted"/>
<feature type="region of interest" description="Disordered" evidence="1">
    <location>
        <begin position="1"/>
        <end position="228"/>
    </location>
</feature>
<keyword evidence="3" id="KW-1185">Reference proteome</keyword>
<feature type="compositionally biased region" description="Polar residues" evidence="1">
    <location>
        <begin position="1"/>
        <end position="12"/>
    </location>
</feature>
<name>A0ABR1JIZ4_9AGAR</name>
<feature type="compositionally biased region" description="Polar residues" evidence="1">
    <location>
        <begin position="217"/>
        <end position="228"/>
    </location>
</feature>
<feature type="compositionally biased region" description="Polar residues" evidence="1">
    <location>
        <begin position="118"/>
        <end position="129"/>
    </location>
</feature>
<evidence type="ECO:0000256" key="1">
    <source>
        <dbReference type="SAM" id="MobiDB-lite"/>
    </source>
</evidence>
<comment type="caution">
    <text evidence="2">The sequence shown here is derived from an EMBL/GenBank/DDBJ whole genome shotgun (WGS) entry which is preliminary data.</text>
</comment>
<evidence type="ECO:0000313" key="3">
    <source>
        <dbReference type="Proteomes" id="UP001498398"/>
    </source>
</evidence>
<gene>
    <name evidence="2" type="ORF">VKT23_007988</name>
</gene>
<sequence>MSRSQNNASTRPHGSMTGYPVPVTQHVPTYPRVPVRMPANPDHYHPGASLPQAPFHPQPQPQLRSEAHPPNGHAHAHAHQKSRFPSPPPMNHLTPPLPGSTPVPYFQQQSGQPGFSSKATPEATSNPNVTAPVPRRPAPLSDLNQVARSKNEEDHKRKPTLHPPTQGRNYDSSSSGSGYGSQGTNARGAQALRPETMKPRADMLFGDHPATNGPKWSASTVLSHQPLL</sequence>
<protein>
    <submittedName>
        <fullName evidence="2">Uncharacterized protein</fullName>
    </submittedName>
</protein>
<dbReference type="EMBL" id="JBANRG010000011">
    <property type="protein sequence ID" value="KAK7462389.1"/>
    <property type="molecule type" value="Genomic_DNA"/>
</dbReference>
<reference evidence="2 3" key="1">
    <citation type="submission" date="2024-01" db="EMBL/GenBank/DDBJ databases">
        <title>A draft genome for the cacao thread blight pathogen Marasmiellus scandens.</title>
        <authorList>
            <person name="Baruah I.K."/>
            <person name="Leung J."/>
            <person name="Bukari Y."/>
            <person name="Amoako-Attah I."/>
            <person name="Meinhardt L.W."/>
            <person name="Bailey B.A."/>
            <person name="Cohen S.P."/>
        </authorList>
    </citation>
    <scope>NUCLEOTIDE SEQUENCE [LARGE SCALE GENOMIC DNA]</scope>
    <source>
        <strain evidence="2 3">GH-19</strain>
    </source>
</reference>
<dbReference type="Proteomes" id="UP001498398">
    <property type="component" value="Unassembled WGS sequence"/>
</dbReference>
<organism evidence="2 3">
    <name type="scientific">Marasmiellus scandens</name>
    <dbReference type="NCBI Taxonomy" id="2682957"/>
    <lineage>
        <taxon>Eukaryota</taxon>
        <taxon>Fungi</taxon>
        <taxon>Dikarya</taxon>
        <taxon>Basidiomycota</taxon>
        <taxon>Agaricomycotina</taxon>
        <taxon>Agaricomycetes</taxon>
        <taxon>Agaricomycetidae</taxon>
        <taxon>Agaricales</taxon>
        <taxon>Marasmiineae</taxon>
        <taxon>Omphalotaceae</taxon>
        <taxon>Marasmiellus</taxon>
    </lineage>
</organism>
<feature type="compositionally biased region" description="Pro residues" evidence="1">
    <location>
        <begin position="85"/>
        <end position="101"/>
    </location>
</feature>